<proteinExistence type="predicted"/>
<reference evidence="1 2" key="1">
    <citation type="journal article" date="2018" name="G3 (Bethesda)">
        <title>Phylogenetic and Phylogenomic Definition of Rhizopus Species.</title>
        <authorList>
            <person name="Gryganskyi A.P."/>
            <person name="Golan J."/>
            <person name="Dolatabadi S."/>
            <person name="Mondo S."/>
            <person name="Robb S."/>
            <person name="Idnurm A."/>
            <person name="Muszewska A."/>
            <person name="Steczkiewicz K."/>
            <person name="Masonjones S."/>
            <person name="Liao H.L."/>
            <person name="Gajdeczka M.T."/>
            <person name="Anike F."/>
            <person name="Vuek A."/>
            <person name="Anishchenko I.M."/>
            <person name="Voigt K."/>
            <person name="de Hoog G.S."/>
            <person name="Smith M.E."/>
            <person name="Heitman J."/>
            <person name="Vilgalys R."/>
            <person name="Stajich J.E."/>
        </authorList>
    </citation>
    <scope>NUCLEOTIDE SEQUENCE [LARGE SCALE GENOMIC DNA]</scope>
    <source>
        <strain evidence="1 2">CBS 357.93</strain>
    </source>
</reference>
<accession>A0A367KI89</accession>
<dbReference type="OrthoDB" id="2262431at2759"/>
<gene>
    <name evidence="1" type="ORF">CU097_006221</name>
</gene>
<protein>
    <submittedName>
        <fullName evidence="1">Uncharacterized protein</fullName>
    </submittedName>
</protein>
<keyword evidence="2" id="KW-1185">Reference proteome</keyword>
<dbReference type="AlphaFoldDB" id="A0A367KI89"/>
<name>A0A367KI89_RHIAZ</name>
<evidence type="ECO:0000313" key="1">
    <source>
        <dbReference type="EMBL" id="RCI01562.1"/>
    </source>
</evidence>
<comment type="caution">
    <text evidence="1">The sequence shown here is derived from an EMBL/GenBank/DDBJ whole genome shotgun (WGS) entry which is preliminary data.</text>
</comment>
<dbReference type="EMBL" id="PJQL01000004">
    <property type="protein sequence ID" value="RCI01562.1"/>
    <property type="molecule type" value="Genomic_DNA"/>
</dbReference>
<organism evidence="1 2">
    <name type="scientific">Rhizopus azygosporus</name>
    <name type="common">Rhizopus microsporus var. azygosporus</name>
    <dbReference type="NCBI Taxonomy" id="86630"/>
    <lineage>
        <taxon>Eukaryota</taxon>
        <taxon>Fungi</taxon>
        <taxon>Fungi incertae sedis</taxon>
        <taxon>Mucoromycota</taxon>
        <taxon>Mucoromycotina</taxon>
        <taxon>Mucoromycetes</taxon>
        <taxon>Mucorales</taxon>
        <taxon>Mucorineae</taxon>
        <taxon>Rhizopodaceae</taxon>
        <taxon>Rhizopus</taxon>
    </lineage>
</organism>
<sequence length="333" mass="37501">MMDSTANLITTNFLEQVNKKKALSSNSAASSAEESTEEINKRIEEIEQYVGEDSIKINNNELLLGTITKREEMKKQTNYKSLPPSDIALIKTLFATAPTNDGLVESRPALRKIDRIFRNPQDREECYWKTKEYQRKVSKFNEKIGYEVASVIIDKMIKHNSVFALSKPTPSKADVMADIFEVLFYSTGIYVCWGEKRLAIGDDENVIFKLDAKLVLLYDGAEYPVCAVEFAPYAGPTKIKTDRSKLLIEAKAIYDKVMGLNVNEKNSALLKVVNAQIMALFLCLEINTMSVNLVDNHLYAANSIKSYILPSTVPELKNRCKAIIGDIFDLKAK</sequence>
<evidence type="ECO:0000313" key="2">
    <source>
        <dbReference type="Proteomes" id="UP000252139"/>
    </source>
</evidence>
<dbReference type="Proteomes" id="UP000252139">
    <property type="component" value="Unassembled WGS sequence"/>
</dbReference>